<dbReference type="RefSeq" id="WP_072412577.1">
    <property type="nucleotide sequence ID" value="NZ_FPKW01000024.1"/>
</dbReference>
<sequence length="268" mass="31270">MELKVMEINEEYLKIRKDLAKDIRAFSNVLYKYFHNASLGNIEAAITTLSSNRAILCNGVASEENWGYKINSLNFKLEKYPEKRHPKDIEKLELTLDFDLVGNCNDIGTLKDPFLWLIFNITVSGEYNGQDFITSYHLDRHLYKPGDELPIEPHPFYHFQFGGKNIMDIGRDVDSGKLIIFEAPRIAHYPMEFVLGIDYILSYFFPDIRALILQSEQEYVNLIEKYQARILKPYYHTISSTWNYDHNSLNIGNHWTPSFLCPQLIINS</sequence>
<keyword evidence="2" id="KW-1185">Reference proteome</keyword>
<reference evidence="2" key="1">
    <citation type="submission" date="2016-10" db="EMBL/GenBank/DDBJ databases">
        <authorList>
            <person name="Varghese N."/>
            <person name="Submissions S."/>
        </authorList>
    </citation>
    <scope>NUCLEOTIDE SEQUENCE [LARGE SCALE GENOMIC DNA]</scope>
    <source>
        <strain evidence="2">SUR2</strain>
    </source>
</reference>
<evidence type="ECO:0000313" key="2">
    <source>
        <dbReference type="Proteomes" id="UP000182034"/>
    </source>
</evidence>
<dbReference type="Proteomes" id="UP000182034">
    <property type="component" value="Unassembled WGS sequence"/>
</dbReference>
<name>A0A1K2IW89_9FLAO</name>
<gene>
    <name evidence="1" type="ORF">SAMN05216324_1245</name>
</gene>
<dbReference type="EMBL" id="FPKW01000024">
    <property type="protein sequence ID" value="SFZ96685.1"/>
    <property type="molecule type" value="Genomic_DNA"/>
</dbReference>
<dbReference type="OrthoDB" id="8481528at2"/>
<protein>
    <submittedName>
        <fullName evidence="1">Uncharacterized protein</fullName>
    </submittedName>
</protein>
<dbReference type="AlphaFoldDB" id="A0A1K2IW89"/>
<evidence type="ECO:0000313" key="1">
    <source>
        <dbReference type="EMBL" id="SFZ96685.1"/>
    </source>
</evidence>
<accession>A0A1K2IW89</accession>
<dbReference type="STRING" id="1612149.SAMN05216324_1245"/>
<proteinExistence type="predicted"/>
<organism evidence="1 2">
    <name type="scientific">Chryseobacterium limigenitum</name>
    <dbReference type="NCBI Taxonomy" id="1612149"/>
    <lineage>
        <taxon>Bacteria</taxon>
        <taxon>Pseudomonadati</taxon>
        <taxon>Bacteroidota</taxon>
        <taxon>Flavobacteriia</taxon>
        <taxon>Flavobacteriales</taxon>
        <taxon>Weeksellaceae</taxon>
        <taxon>Chryseobacterium group</taxon>
        <taxon>Chryseobacterium</taxon>
    </lineage>
</organism>